<keyword evidence="3" id="KW-0588">Pheromone</keyword>
<evidence type="ECO:0000256" key="2">
    <source>
        <dbReference type="ARBA" id="ARBA00022525"/>
    </source>
</evidence>
<dbReference type="GO" id="GO:0030420">
    <property type="term" value="P:establishment of competence for transformation"/>
    <property type="evidence" value="ECO:0007669"/>
    <property type="project" value="UniProtKB-KW"/>
</dbReference>
<comment type="subunit">
    <text evidence="7">Interacts directly with the sensor histidine kinase ComP and stimulates its activity.</text>
</comment>
<dbReference type="eggNOG" id="ENOG5030QKC">
    <property type="taxonomic scope" value="Bacteria"/>
</dbReference>
<dbReference type="GO" id="GO:0005186">
    <property type="term" value="F:pheromone activity"/>
    <property type="evidence" value="ECO:0007669"/>
    <property type="project" value="UniProtKB-KW"/>
</dbReference>
<dbReference type="STRING" id="44251.PDUR_01995"/>
<dbReference type="KEGG" id="pdu:PDUR_01995"/>
<evidence type="ECO:0000256" key="1">
    <source>
        <dbReference type="ARBA" id="ARBA00004613"/>
    </source>
</evidence>
<organism evidence="10 11">
    <name type="scientific">Paenibacillus durus</name>
    <name type="common">Paenibacillus azotofixans</name>
    <dbReference type="NCBI Taxonomy" id="44251"/>
    <lineage>
        <taxon>Bacteria</taxon>
        <taxon>Bacillati</taxon>
        <taxon>Bacillota</taxon>
        <taxon>Bacilli</taxon>
        <taxon>Bacillales</taxon>
        <taxon>Paenibacillaceae</taxon>
        <taxon>Paenibacillus</taxon>
    </lineage>
</organism>
<evidence type="ECO:0000256" key="8">
    <source>
        <dbReference type="ARBA" id="ARBA00029545"/>
    </source>
</evidence>
<evidence type="ECO:0000256" key="7">
    <source>
        <dbReference type="ARBA" id="ARBA00029483"/>
    </source>
</evidence>
<dbReference type="RefSeq" id="WP_042204849.1">
    <property type="nucleotide sequence ID" value="NZ_CP009288.1"/>
</dbReference>
<dbReference type="InterPro" id="IPR009233">
    <property type="entry name" value="Competence_ComX_Bacillus"/>
</dbReference>
<keyword evidence="5" id="KW-0449">Lipoprotein</keyword>
<keyword evidence="11" id="KW-1185">Reference proteome</keyword>
<dbReference type="EMBL" id="CP009288">
    <property type="protein sequence ID" value="AIQ10922.1"/>
    <property type="molecule type" value="Genomic_DNA"/>
</dbReference>
<evidence type="ECO:0000256" key="3">
    <source>
        <dbReference type="ARBA" id="ARBA00023044"/>
    </source>
</evidence>
<name>A0A089HIM6_PAEDU</name>
<evidence type="ECO:0000256" key="5">
    <source>
        <dbReference type="ARBA" id="ARBA00023288"/>
    </source>
</evidence>
<comment type="subcellular location">
    <subcellularLocation>
        <location evidence="1">Secreted</location>
    </subcellularLocation>
</comment>
<dbReference type="OrthoDB" id="2627955at2"/>
<accession>A0A089HIM6</accession>
<reference evidence="10 11" key="1">
    <citation type="submission" date="2014-08" db="EMBL/GenBank/DDBJ databases">
        <title>Comparative genomics of the Paenibacillus odorifer group.</title>
        <authorList>
            <person name="den Bakker H.C."/>
            <person name="Tsai Y.-C."/>
            <person name="Martin N."/>
            <person name="Korlach J."/>
            <person name="Wiedmann M."/>
        </authorList>
    </citation>
    <scope>NUCLEOTIDE SEQUENCE [LARGE SCALE GENOMIC DNA]</scope>
    <source>
        <strain evidence="10 11">DSM 1735</strain>
    </source>
</reference>
<evidence type="ECO:0000256" key="9">
    <source>
        <dbReference type="ARBA" id="ARBA00030321"/>
    </source>
</evidence>
<gene>
    <name evidence="10" type="ORF">PDUR_01995</name>
</gene>
<dbReference type="GO" id="GO:0005576">
    <property type="term" value="C:extracellular region"/>
    <property type="evidence" value="ECO:0007669"/>
    <property type="project" value="UniProtKB-SubCell"/>
</dbReference>
<keyword evidence="4" id="KW-0178">Competence</keyword>
<proteinExistence type="predicted"/>
<keyword evidence="6" id="KW-0636">Prenylation</keyword>
<dbReference type="Proteomes" id="UP000029409">
    <property type="component" value="Chromosome"/>
</dbReference>
<evidence type="ECO:0000256" key="6">
    <source>
        <dbReference type="ARBA" id="ARBA00023289"/>
    </source>
</evidence>
<evidence type="ECO:0000313" key="11">
    <source>
        <dbReference type="Proteomes" id="UP000029409"/>
    </source>
</evidence>
<protein>
    <recommendedName>
        <fullName evidence="8">ComX pheromone</fullName>
    </recommendedName>
    <alternativeName>
        <fullName evidence="9">Competence pheromone</fullName>
    </alternativeName>
</protein>
<dbReference type="Pfam" id="PF05952">
    <property type="entry name" value="ComX"/>
    <property type="match status" value="1"/>
</dbReference>
<evidence type="ECO:0000313" key="10">
    <source>
        <dbReference type="EMBL" id="AIQ10922.1"/>
    </source>
</evidence>
<evidence type="ECO:0000256" key="4">
    <source>
        <dbReference type="ARBA" id="ARBA00023287"/>
    </source>
</evidence>
<sequence length="65" mass="7088">MLKEIIQSLMKDPAAAHRLKNGQYELVGISEVERRALLEALDDKNRVAKAGELGAWDTVKAAAAL</sequence>
<keyword evidence="2" id="KW-0964">Secreted</keyword>
<dbReference type="AlphaFoldDB" id="A0A089HIM6"/>